<sequence>MQSGQLVNIAREQLSEWRATRQPRPSPPVQPSVPSSALPPPGWYPDPSGIARLRWWDGVRWTEHNSQ</sequence>
<dbReference type="EMBL" id="CP041695">
    <property type="protein sequence ID" value="QDP83942.1"/>
    <property type="molecule type" value="Genomic_DNA"/>
</dbReference>
<dbReference type="Proteomes" id="UP000317039">
    <property type="component" value="Chromosome"/>
</dbReference>
<evidence type="ECO:0000256" key="1">
    <source>
        <dbReference type="SAM" id="MobiDB-lite"/>
    </source>
</evidence>
<accession>A0A516NYG2</accession>
<dbReference type="AlphaFoldDB" id="A0A516NYG2"/>
<dbReference type="InterPro" id="IPR018929">
    <property type="entry name" value="DUF2510"/>
</dbReference>
<evidence type="ECO:0000313" key="3">
    <source>
        <dbReference type="EMBL" id="QDP83942.1"/>
    </source>
</evidence>
<dbReference type="GeneID" id="80337063"/>
<feature type="compositionally biased region" description="Pro residues" evidence="1">
    <location>
        <begin position="24"/>
        <end position="44"/>
    </location>
</feature>
<proteinExistence type="predicted"/>
<name>A0A516NYG2_9NOCA</name>
<dbReference type="KEGG" id="nod:FOH10_32435"/>
<dbReference type="RefSeq" id="WP_143984455.1">
    <property type="nucleotide sequence ID" value="NZ_CP041695.1"/>
</dbReference>
<feature type="region of interest" description="Disordered" evidence="1">
    <location>
        <begin position="1"/>
        <end position="47"/>
    </location>
</feature>
<evidence type="ECO:0000259" key="2">
    <source>
        <dbReference type="Pfam" id="PF10708"/>
    </source>
</evidence>
<feature type="domain" description="DUF2510" evidence="2">
    <location>
        <begin position="41"/>
        <end position="65"/>
    </location>
</feature>
<reference evidence="3 4" key="1">
    <citation type="submission" date="2019-07" db="EMBL/GenBank/DDBJ databases">
        <title>Complete Genome Sequence and Methylome Analysis of Nocardia otitidis-caviarum NEB252.</title>
        <authorList>
            <person name="Fomenkov A."/>
            <person name="Anton B.P."/>
            <person name="Vincze T."/>
            <person name="Roberts R.J."/>
        </authorList>
    </citation>
    <scope>NUCLEOTIDE SEQUENCE [LARGE SCALE GENOMIC DNA]</scope>
    <source>
        <strain evidence="3 4">NEB252</strain>
    </source>
</reference>
<evidence type="ECO:0000313" key="4">
    <source>
        <dbReference type="Proteomes" id="UP000317039"/>
    </source>
</evidence>
<dbReference type="Pfam" id="PF10708">
    <property type="entry name" value="DUF2510"/>
    <property type="match status" value="1"/>
</dbReference>
<organism evidence="3 4">
    <name type="scientific">Nocardia otitidiscaviarum</name>
    <dbReference type="NCBI Taxonomy" id="1823"/>
    <lineage>
        <taxon>Bacteria</taxon>
        <taxon>Bacillati</taxon>
        <taxon>Actinomycetota</taxon>
        <taxon>Actinomycetes</taxon>
        <taxon>Mycobacteriales</taxon>
        <taxon>Nocardiaceae</taxon>
        <taxon>Nocardia</taxon>
    </lineage>
</organism>
<gene>
    <name evidence="3" type="ORF">FOH10_32435</name>
</gene>
<protein>
    <submittedName>
        <fullName evidence="3">DUF2510 domain-containing protein</fullName>
    </submittedName>
</protein>